<accession>A0ABS5CAW5</accession>
<keyword evidence="3" id="KW-0460">Magnesium</keyword>
<evidence type="ECO:0000256" key="2">
    <source>
        <dbReference type="ARBA" id="ARBA00022723"/>
    </source>
</evidence>
<evidence type="ECO:0000259" key="4">
    <source>
        <dbReference type="Pfam" id="PF02746"/>
    </source>
</evidence>
<evidence type="ECO:0000313" key="6">
    <source>
        <dbReference type="EMBL" id="MBP3963137.1"/>
    </source>
</evidence>
<dbReference type="PANTHER" id="PTHR13794:SF58">
    <property type="entry name" value="MITOCHONDRIAL ENOLASE SUPERFAMILY MEMBER 1"/>
    <property type="match status" value="1"/>
</dbReference>
<organism evidence="6 7">
    <name type="scientific">Paenibacillus lignilyticus</name>
    <dbReference type="NCBI Taxonomy" id="1172615"/>
    <lineage>
        <taxon>Bacteria</taxon>
        <taxon>Bacillati</taxon>
        <taxon>Bacillota</taxon>
        <taxon>Bacilli</taxon>
        <taxon>Bacillales</taxon>
        <taxon>Paenibacillaceae</taxon>
        <taxon>Paenibacillus</taxon>
    </lineage>
</organism>
<evidence type="ECO:0000259" key="5">
    <source>
        <dbReference type="Pfam" id="PF13378"/>
    </source>
</evidence>
<dbReference type="InterPro" id="IPR013341">
    <property type="entry name" value="Mandelate_racemase_N_dom"/>
</dbReference>
<dbReference type="InterPro" id="IPR029065">
    <property type="entry name" value="Enolase_C-like"/>
</dbReference>
<evidence type="ECO:0000313" key="7">
    <source>
        <dbReference type="Proteomes" id="UP000673394"/>
    </source>
</evidence>
<sequence>MIMILTAVTTKLVSVPFNTPIRVSTFVIAKRTAIIVEIETDEGITGMGYLPILGQGGETIRTCMDRDIADLLIGENPLYRKKYSRYGFRKLIDRKAGDIGMINLRAGGITESVRIANMASANRLPVTPHLAWELQIQIFAAIPNGVYIEYMNWYDDLFEDVPLIKDGLVNVWDRPGHGLKFRDEILKKYAVL</sequence>
<dbReference type="SUPFAM" id="SSF51604">
    <property type="entry name" value="Enolase C-terminal domain-like"/>
    <property type="match status" value="1"/>
</dbReference>
<reference evidence="6 7" key="1">
    <citation type="submission" date="2021-04" db="EMBL/GenBank/DDBJ databases">
        <title>Paenibacillus sp. DLE-14 whole genome sequence.</title>
        <authorList>
            <person name="Ham Y.J."/>
        </authorList>
    </citation>
    <scope>NUCLEOTIDE SEQUENCE [LARGE SCALE GENOMIC DNA]</scope>
    <source>
        <strain evidence="6 7">DLE-14</strain>
    </source>
</reference>
<comment type="caution">
    <text evidence="6">The sequence shown here is derived from an EMBL/GenBank/DDBJ whole genome shotgun (WGS) entry which is preliminary data.</text>
</comment>
<dbReference type="Pfam" id="PF02746">
    <property type="entry name" value="MR_MLE_N"/>
    <property type="match status" value="1"/>
</dbReference>
<dbReference type="EMBL" id="JAGKSP010000003">
    <property type="protein sequence ID" value="MBP3963137.1"/>
    <property type="molecule type" value="Genomic_DNA"/>
</dbReference>
<dbReference type="InterPro" id="IPR029017">
    <property type="entry name" value="Enolase-like_N"/>
</dbReference>
<dbReference type="RefSeq" id="WP_210658002.1">
    <property type="nucleotide sequence ID" value="NZ_JAGKSP010000003.1"/>
</dbReference>
<keyword evidence="2" id="KW-0479">Metal-binding</keyword>
<dbReference type="PANTHER" id="PTHR13794">
    <property type="entry name" value="ENOLASE SUPERFAMILY, MANDELATE RACEMASE"/>
    <property type="match status" value="1"/>
</dbReference>
<dbReference type="Proteomes" id="UP000673394">
    <property type="component" value="Unassembled WGS sequence"/>
</dbReference>
<dbReference type="SUPFAM" id="SSF54826">
    <property type="entry name" value="Enolase N-terminal domain-like"/>
    <property type="match status" value="1"/>
</dbReference>
<dbReference type="InterPro" id="IPR046945">
    <property type="entry name" value="RHMD-like"/>
</dbReference>
<proteinExistence type="predicted"/>
<feature type="domain" description="Enolase C-terminal" evidence="5">
    <location>
        <begin position="83"/>
        <end position="184"/>
    </location>
</feature>
<dbReference type="Pfam" id="PF13378">
    <property type="entry name" value="MR_MLE_C"/>
    <property type="match status" value="1"/>
</dbReference>
<feature type="domain" description="Mandelate racemase/muconate lactonizing enzyme N-terminal" evidence="4">
    <location>
        <begin position="8"/>
        <end position="78"/>
    </location>
</feature>
<evidence type="ECO:0000256" key="1">
    <source>
        <dbReference type="ARBA" id="ARBA00001946"/>
    </source>
</evidence>
<gene>
    <name evidence="6" type="ORF">I8J30_10540</name>
</gene>
<name>A0ABS5CAW5_9BACL</name>
<evidence type="ECO:0008006" key="8">
    <source>
        <dbReference type="Google" id="ProtNLM"/>
    </source>
</evidence>
<comment type="cofactor">
    <cofactor evidence="1">
        <name>Mg(2+)</name>
        <dbReference type="ChEBI" id="CHEBI:18420"/>
    </cofactor>
</comment>
<protein>
    <recommendedName>
        <fullName evidence="8">Enolase C-terminal domain-containing protein</fullName>
    </recommendedName>
</protein>
<dbReference type="InterPro" id="IPR036849">
    <property type="entry name" value="Enolase-like_C_sf"/>
</dbReference>
<keyword evidence="7" id="KW-1185">Reference proteome</keyword>
<evidence type="ECO:0000256" key="3">
    <source>
        <dbReference type="ARBA" id="ARBA00022842"/>
    </source>
</evidence>
<dbReference type="Gene3D" id="3.20.20.120">
    <property type="entry name" value="Enolase-like C-terminal domain"/>
    <property type="match status" value="1"/>
</dbReference>
<dbReference type="Gene3D" id="3.30.390.10">
    <property type="entry name" value="Enolase-like, N-terminal domain"/>
    <property type="match status" value="1"/>
</dbReference>